<dbReference type="Gene3D" id="3.30.2090.10">
    <property type="entry name" value="Multidrug efflux transporter AcrB TolC docking domain, DN and DC subdomains"/>
    <property type="match status" value="1"/>
</dbReference>
<dbReference type="SUPFAM" id="SSF82693">
    <property type="entry name" value="Multidrug efflux transporter AcrB pore domain, PN1, PN2, PC1 and PC2 subdomains"/>
    <property type="match status" value="1"/>
</dbReference>
<dbReference type="GO" id="GO:0005886">
    <property type="term" value="C:plasma membrane"/>
    <property type="evidence" value="ECO:0007669"/>
    <property type="project" value="TreeGrafter"/>
</dbReference>
<dbReference type="Gene3D" id="3.30.70.1440">
    <property type="entry name" value="Multidrug efflux transporter AcrB pore domain"/>
    <property type="match status" value="1"/>
</dbReference>
<dbReference type="InterPro" id="IPR001036">
    <property type="entry name" value="Acrflvin-R"/>
</dbReference>
<feature type="transmembrane region" description="Helical" evidence="1">
    <location>
        <begin position="420"/>
        <end position="444"/>
    </location>
</feature>
<keyword evidence="1" id="KW-1133">Transmembrane helix</keyword>
<dbReference type="Gene3D" id="1.20.1640.10">
    <property type="entry name" value="Multidrug efflux transporter AcrB transmembrane domain"/>
    <property type="match status" value="1"/>
</dbReference>
<dbReference type="SUPFAM" id="SSF82866">
    <property type="entry name" value="Multidrug efflux transporter AcrB transmembrane domain"/>
    <property type="match status" value="1"/>
</dbReference>
<feature type="transmembrane region" description="Helical" evidence="1">
    <location>
        <begin position="389"/>
        <end position="408"/>
    </location>
</feature>
<dbReference type="PANTHER" id="PTHR32063">
    <property type="match status" value="1"/>
</dbReference>
<dbReference type="EMBL" id="LNQE01000962">
    <property type="protein sequence ID" value="KUG22495.1"/>
    <property type="molecule type" value="Genomic_DNA"/>
</dbReference>
<dbReference type="InterPro" id="IPR027463">
    <property type="entry name" value="AcrB_DN_DC_subdom"/>
</dbReference>
<keyword evidence="1" id="KW-0472">Membrane</keyword>
<keyword evidence="1" id="KW-0812">Transmembrane</keyword>
<dbReference type="GO" id="GO:0042910">
    <property type="term" value="F:xenobiotic transmembrane transporter activity"/>
    <property type="evidence" value="ECO:0007669"/>
    <property type="project" value="TreeGrafter"/>
</dbReference>
<dbReference type="AlphaFoldDB" id="A0A0W8FNJ8"/>
<name>A0A0W8FNJ8_9ZZZZ</name>
<organism evidence="2">
    <name type="scientific">hydrocarbon metagenome</name>
    <dbReference type="NCBI Taxonomy" id="938273"/>
    <lineage>
        <taxon>unclassified sequences</taxon>
        <taxon>metagenomes</taxon>
        <taxon>ecological metagenomes</taxon>
    </lineage>
</organism>
<reference evidence="2" key="1">
    <citation type="journal article" date="2015" name="Proc. Natl. Acad. Sci. U.S.A.">
        <title>Networks of energetic and metabolic interactions define dynamics in microbial communities.</title>
        <authorList>
            <person name="Embree M."/>
            <person name="Liu J.K."/>
            <person name="Al-Bassam M.M."/>
            <person name="Zengler K."/>
        </authorList>
    </citation>
    <scope>NUCLEOTIDE SEQUENCE</scope>
</reference>
<accession>A0A0W8FNJ8</accession>
<dbReference type="Gene3D" id="3.30.70.1430">
    <property type="entry name" value="Multidrug efflux transporter AcrB pore domain"/>
    <property type="match status" value="1"/>
</dbReference>
<dbReference type="PANTHER" id="PTHR32063:SF0">
    <property type="entry name" value="SWARMING MOTILITY PROTEIN SWRC"/>
    <property type="match status" value="1"/>
</dbReference>
<sequence length="463" mass="51368">MEAPIDYSVDQVERYFGDTEKMIKEIPGIKSVFYVQGYQGYSNKANIMVTLQPKAERKYSQEDIKKIARAKLKQLPGMKASAEDISLIGGGIRQVPIQYSIRGQDLSALQTYAKQTIAEFSKLPGIVDVDTSLEAGKPEFKVYIDRDKAADLGVDVATVAEAINLLIGGELDIARYKDEKKGKRYDIRVRLNPDDRESSDALQRIYVRARDGKLVELGNVVKVQEGTGPSVINRVDRQRAITIFANLEGKALGEAKNELDEIAGRILPADYLSKYQGMGQVMQESFVYLLFALLLGIIMAYMILAAQFESFIHPVTILLSMPLSFIGAFGALFITGKTLNIFSIIGLILLMGLVKKNAILLVDYTNVLRERGMSRREAILQAGPVRMRPILMTTFAMIFGMLPIAFAVGEGAETRAPMGIAVIGGLLTSLILTLVVVPAAYDVFDDWQEYFKKRRSKKEKKIG</sequence>
<feature type="transmembrane region" description="Helical" evidence="1">
    <location>
        <begin position="286"/>
        <end position="304"/>
    </location>
</feature>
<dbReference type="SUPFAM" id="SSF82714">
    <property type="entry name" value="Multidrug efflux transporter AcrB TolC docking domain, DN and DC subdomains"/>
    <property type="match status" value="1"/>
</dbReference>
<gene>
    <name evidence="2" type="ORF">ASZ90_007718</name>
</gene>
<comment type="caution">
    <text evidence="2">The sequence shown here is derived from an EMBL/GenBank/DDBJ whole genome shotgun (WGS) entry which is preliminary data.</text>
</comment>
<dbReference type="PRINTS" id="PR00702">
    <property type="entry name" value="ACRIFLAVINRP"/>
</dbReference>
<evidence type="ECO:0000313" key="2">
    <source>
        <dbReference type="EMBL" id="KUG22495.1"/>
    </source>
</evidence>
<evidence type="ECO:0000256" key="1">
    <source>
        <dbReference type="SAM" id="Phobius"/>
    </source>
</evidence>
<feature type="transmembrane region" description="Helical" evidence="1">
    <location>
        <begin position="311"/>
        <end position="335"/>
    </location>
</feature>
<protein>
    <submittedName>
        <fullName evidence="2">Rnd multidrug efflux transporter</fullName>
    </submittedName>
</protein>
<proteinExistence type="predicted"/>
<dbReference type="Pfam" id="PF00873">
    <property type="entry name" value="ACR_tran"/>
    <property type="match status" value="1"/>
</dbReference>
<feature type="transmembrane region" description="Helical" evidence="1">
    <location>
        <begin position="341"/>
        <end position="368"/>
    </location>
</feature>